<dbReference type="GO" id="GO:0016787">
    <property type="term" value="F:hydrolase activity"/>
    <property type="evidence" value="ECO:0007669"/>
    <property type="project" value="UniProtKB-KW"/>
</dbReference>
<dbReference type="SUPFAM" id="SSF52540">
    <property type="entry name" value="P-loop containing nucleoside triphosphate hydrolases"/>
    <property type="match status" value="1"/>
</dbReference>
<dbReference type="GO" id="GO:0003676">
    <property type="term" value="F:nucleic acid binding"/>
    <property type="evidence" value="ECO:0007669"/>
    <property type="project" value="InterPro"/>
</dbReference>
<feature type="domain" description="Helicase ATP-binding" evidence="5">
    <location>
        <begin position="8"/>
        <end position="178"/>
    </location>
</feature>
<dbReference type="GO" id="GO:0004386">
    <property type="term" value="F:helicase activity"/>
    <property type="evidence" value="ECO:0007669"/>
    <property type="project" value="UniProtKB-KW"/>
</dbReference>
<dbReference type="EMBL" id="BTSY01000002">
    <property type="protein sequence ID" value="GMT12765.1"/>
    <property type="molecule type" value="Genomic_DNA"/>
</dbReference>
<dbReference type="PROSITE" id="PS51192">
    <property type="entry name" value="HELICASE_ATP_BIND_1"/>
    <property type="match status" value="1"/>
</dbReference>
<dbReference type="InterPro" id="IPR014001">
    <property type="entry name" value="Helicase_ATP-bd"/>
</dbReference>
<evidence type="ECO:0000256" key="2">
    <source>
        <dbReference type="ARBA" id="ARBA00022801"/>
    </source>
</evidence>
<evidence type="ECO:0000256" key="1">
    <source>
        <dbReference type="ARBA" id="ARBA00022741"/>
    </source>
</evidence>
<sequence>SPIQETSIGIAMSGQDILARAKNGTGKTGAYCIPVIEKIDPNKKKIQAMVIVPTRELALQTSQICVELSKHIKLKVMVTTGGTDLRDDIMRLNGTVHLVIATPGRILDLMEKGVANLEDCNVLVLDEADKLLSQDFQGVLDRLIAFVPKQRQIMLYSATLPLTVSDFMKKHMRKPYEINLMEELTLLGVTQ</sequence>
<dbReference type="Proteomes" id="UP001432322">
    <property type="component" value="Unassembled WGS sequence"/>
</dbReference>
<dbReference type="InterPro" id="IPR027417">
    <property type="entry name" value="P-loop_NTPase"/>
</dbReference>
<organism evidence="6 7">
    <name type="scientific">Pristionchus fissidentatus</name>
    <dbReference type="NCBI Taxonomy" id="1538716"/>
    <lineage>
        <taxon>Eukaryota</taxon>
        <taxon>Metazoa</taxon>
        <taxon>Ecdysozoa</taxon>
        <taxon>Nematoda</taxon>
        <taxon>Chromadorea</taxon>
        <taxon>Rhabditida</taxon>
        <taxon>Rhabditina</taxon>
        <taxon>Diplogasteromorpha</taxon>
        <taxon>Diplogasteroidea</taxon>
        <taxon>Neodiplogasteridae</taxon>
        <taxon>Pristionchus</taxon>
    </lineage>
</organism>
<evidence type="ECO:0000313" key="6">
    <source>
        <dbReference type="EMBL" id="GMT12765.1"/>
    </source>
</evidence>
<accession>A0AAV5V4I4</accession>
<keyword evidence="3" id="KW-0347">Helicase</keyword>
<keyword evidence="4" id="KW-0067">ATP-binding</keyword>
<evidence type="ECO:0000313" key="7">
    <source>
        <dbReference type="Proteomes" id="UP001432322"/>
    </source>
</evidence>
<dbReference type="InterPro" id="IPR011545">
    <property type="entry name" value="DEAD/DEAH_box_helicase_dom"/>
</dbReference>
<gene>
    <name evidence="6" type="ORF">PFISCL1PPCAC_4062</name>
</gene>
<dbReference type="AlphaFoldDB" id="A0AAV5V4I4"/>
<dbReference type="Pfam" id="PF00270">
    <property type="entry name" value="DEAD"/>
    <property type="match status" value="1"/>
</dbReference>
<keyword evidence="2" id="KW-0378">Hydrolase</keyword>
<evidence type="ECO:0000256" key="3">
    <source>
        <dbReference type="ARBA" id="ARBA00022806"/>
    </source>
</evidence>
<evidence type="ECO:0000259" key="5">
    <source>
        <dbReference type="PROSITE" id="PS51192"/>
    </source>
</evidence>
<dbReference type="CDD" id="cd17940">
    <property type="entry name" value="DEADc_DDX6"/>
    <property type="match status" value="1"/>
</dbReference>
<protein>
    <recommendedName>
        <fullName evidence="5">Helicase ATP-binding domain-containing protein</fullName>
    </recommendedName>
</protein>
<dbReference type="PROSITE" id="PS00039">
    <property type="entry name" value="DEAD_ATP_HELICASE"/>
    <property type="match status" value="1"/>
</dbReference>
<dbReference type="PANTHER" id="PTHR47960">
    <property type="entry name" value="DEAD-BOX ATP-DEPENDENT RNA HELICASE 50"/>
    <property type="match status" value="1"/>
</dbReference>
<dbReference type="GO" id="GO:0005524">
    <property type="term" value="F:ATP binding"/>
    <property type="evidence" value="ECO:0007669"/>
    <property type="project" value="UniProtKB-KW"/>
</dbReference>
<dbReference type="InterPro" id="IPR000629">
    <property type="entry name" value="RNA-helicase_DEAD-box_CS"/>
</dbReference>
<evidence type="ECO:0000256" key="4">
    <source>
        <dbReference type="ARBA" id="ARBA00022840"/>
    </source>
</evidence>
<keyword evidence="1" id="KW-0547">Nucleotide-binding</keyword>
<proteinExistence type="predicted"/>
<dbReference type="SMART" id="SM00487">
    <property type="entry name" value="DEXDc"/>
    <property type="match status" value="1"/>
</dbReference>
<keyword evidence="7" id="KW-1185">Reference proteome</keyword>
<dbReference type="Gene3D" id="3.40.50.300">
    <property type="entry name" value="P-loop containing nucleotide triphosphate hydrolases"/>
    <property type="match status" value="1"/>
</dbReference>
<feature type="non-terminal residue" evidence="6">
    <location>
        <position position="1"/>
    </location>
</feature>
<name>A0AAV5V4I4_9BILA</name>
<reference evidence="6" key="1">
    <citation type="submission" date="2023-10" db="EMBL/GenBank/DDBJ databases">
        <title>Genome assembly of Pristionchus species.</title>
        <authorList>
            <person name="Yoshida K."/>
            <person name="Sommer R.J."/>
        </authorList>
    </citation>
    <scope>NUCLEOTIDE SEQUENCE</scope>
    <source>
        <strain evidence="6">RS5133</strain>
    </source>
</reference>
<comment type="caution">
    <text evidence="6">The sequence shown here is derived from an EMBL/GenBank/DDBJ whole genome shotgun (WGS) entry which is preliminary data.</text>
</comment>